<sequence>MTNYSPYHYLDIGNAGEDLVAHWLQSQGWSILDRRWRCRWGEIDIVALYAEQIKDGEVGRTADGESLIIDSPHHPYPTGSLAERVYTPSPHLPIAPNPHSLGGVETPSSPSPTLAFVEVKTRSPRNWDAGGRNAIASSKQVKLWRTAQMFLVAHPDKADYLCRFDVAIVSYQQTSTQFGGDKFQEKNLISTYVAGYTLTLQEYITGAFDLVNDIG</sequence>
<dbReference type="HAMAP" id="MF_00048">
    <property type="entry name" value="UPF0102"/>
    <property type="match status" value="1"/>
</dbReference>
<evidence type="ECO:0000313" key="4">
    <source>
        <dbReference type="Proteomes" id="UP000004344"/>
    </source>
</evidence>
<dbReference type="PATRIC" id="fig|741277.3.peg.2707"/>
<dbReference type="InterPro" id="IPR011335">
    <property type="entry name" value="Restrct_endonuc-II-like"/>
</dbReference>
<dbReference type="EMBL" id="AGIZ01000010">
    <property type="protein sequence ID" value="EHC11085.1"/>
    <property type="molecule type" value="Genomic_DNA"/>
</dbReference>
<comment type="similarity">
    <text evidence="1 2">Belongs to the UPF0102 family.</text>
</comment>
<dbReference type="GeneID" id="35797633"/>
<dbReference type="PANTHER" id="PTHR34039">
    <property type="entry name" value="UPF0102 PROTEIN YRAN"/>
    <property type="match status" value="1"/>
</dbReference>
<dbReference type="InterPro" id="IPR003509">
    <property type="entry name" value="UPF0102_YraN-like"/>
</dbReference>
<dbReference type="Proteomes" id="UP000004344">
    <property type="component" value="Unassembled WGS sequence"/>
</dbReference>
<comment type="caution">
    <text evidence="3">The sequence shown here is derived from an EMBL/GenBank/DDBJ whole genome shotgun (WGS) entry which is preliminary data.</text>
</comment>
<reference evidence="3 4" key="1">
    <citation type="submission" date="2011-09" db="EMBL/GenBank/DDBJ databases">
        <title>The draft genome of Fischerella sp. JSC-11.</title>
        <authorList>
            <consortium name="US DOE Joint Genome Institute (JGI-PGF)"/>
            <person name="Lucas S."/>
            <person name="Han J."/>
            <person name="Lapidus A."/>
            <person name="Cheng J.-F."/>
            <person name="Goodwin L."/>
            <person name="Pitluck S."/>
            <person name="Peters L."/>
            <person name="Land M.L."/>
            <person name="Hauser L."/>
            <person name="Sarkisova S."/>
            <person name="Bryant D.A."/>
            <person name="Brown I."/>
            <person name="Woyke T.J."/>
        </authorList>
    </citation>
    <scope>NUCLEOTIDE SEQUENCE [LARGE SCALE GENOMIC DNA]</scope>
    <source>
        <strain evidence="3 4">JSC-11</strain>
    </source>
</reference>
<dbReference type="GO" id="GO:0003676">
    <property type="term" value="F:nucleic acid binding"/>
    <property type="evidence" value="ECO:0007669"/>
    <property type="project" value="InterPro"/>
</dbReference>
<keyword evidence="4" id="KW-1185">Reference proteome</keyword>
<evidence type="ECO:0000256" key="2">
    <source>
        <dbReference type="HAMAP-Rule" id="MF_00048"/>
    </source>
</evidence>
<proteinExistence type="inferred from homology"/>
<dbReference type="AlphaFoldDB" id="G6FWS0"/>
<evidence type="ECO:0000256" key="1">
    <source>
        <dbReference type="ARBA" id="ARBA00006738"/>
    </source>
</evidence>
<protein>
    <recommendedName>
        <fullName evidence="2">UPF0102 protein FJSC11DRAFT_3319</fullName>
    </recommendedName>
</protein>
<organism evidence="3 4">
    <name type="scientific">Fischerella thermalis JSC-11</name>
    <dbReference type="NCBI Taxonomy" id="741277"/>
    <lineage>
        <taxon>Bacteria</taxon>
        <taxon>Bacillati</taxon>
        <taxon>Cyanobacteriota</taxon>
        <taxon>Cyanophyceae</taxon>
        <taxon>Nostocales</taxon>
        <taxon>Hapalosiphonaceae</taxon>
        <taxon>Fischerella</taxon>
    </lineage>
</organism>
<name>G6FWS0_9CYAN</name>
<gene>
    <name evidence="3" type="ORF">FJSC11DRAFT_3319</name>
</gene>
<dbReference type="PANTHER" id="PTHR34039:SF1">
    <property type="entry name" value="UPF0102 PROTEIN YRAN"/>
    <property type="match status" value="1"/>
</dbReference>
<dbReference type="Gene3D" id="3.40.1350.10">
    <property type="match status" value="1"/>
</dbReference>
<evidence type="ECO:0000313" key="3">
    <source>
        <dbReference type="EMBL" id="EHC11085.1"/>
    </source>
</evidence>
<dbReference type="SUPFAM" id="SSF52980">
    <property type="entry name" value="Restriction endonuclease-like"/>
    <property type="match status" value="1"/>
</dbReference>
<dbReference type="InterPro" id="IPR011856">
    <property type="entry name" value="tRNA_endonuc-like_dom_sf"/>
</dbReference>
<accession>G6FWS0</accession>
<dbReference type="Pfam" id="PF02021">
    <property type="entry name" value="UPF0102"/>
    <property type="match status" value="2"/>
</dbReference>
<dbReference type="RefSeq" id="WP_009458309.1">
    <property type="nucleotide sequence ID" value="NZ_AGIZ01000010.1"/>
</dbReference>